<sequence length="57" mass="7317">DENLIGRDCAFSYKRRIKRRKKFTELIKLDLIMDKESEHHRWIHIKKWHRFYFLWAI</sequence>
<dbReference type="EMBL" id="SNRW01037419">
    <property type="protein sequence ID" value="KAA6353800.1"/>
    <property type="molecule type" value="Genomic_DNA"/>
</dbReference>
<comment type="caution">
    <text evidence="1">The sequence shown here is derived from an EMBL/GenBank/DDBJ whole genome shotgun (WGS) entry which is preliminary data.</text>
</comment>
<dbReference type="Proteomes" id="UP000324800">
    <property type="component" value="Unassembled WGS sequence"/>
</dbReference>
<evidence type="ECO:0000313" key="2">
    <source>
        <dbReference type="Proteomes" id="UP000324800"/>
    </source>
</evidence>
<gene>
    <name evidence="1" type="ORF">EZS28_050673</name>
</gene>
<organism evidence="1 2">
    <name type="scientific">Streblomastix strix</name>
    <dbReference type="NCBI Taxonomy" id="222440"/>
    <lineage>
        <taxon>Eukaryota</taxon>
        <taxon>Metamonada</taxon>
        <taxon>Preaxostyla</taxon>
        <taxon>Oxymonadida</taxon>
        <taxon>Streblomastigidae</taxon>
        <taxon>Streblomastix</taxon>
    </lineage>
</organism>
<dbReference type="AlphaFoldDB" id="A0A5J4T8I2"/>
<feature type="non-terminal residue" evidence="1">
    <location>
        <position position="1"/>
    </location>
</feature>
<reference evidence="1 2" key="1">
    <citation type="submission" date="2019-03" db="EMBL/GenBank/DDBJ databases">
        <title>Single cell metagenomics reveals metabolic interactions within the superorganism composed of flagellate Streblomastix strix and complex community of Bacteroidetes bacteria on its surface.</title>
        <authorList>
            <person name="Treitli S.C."/>
            <person name="Kolisko M."/>
            <person name="Husnik F."/>
            <person name="Keeling P."/>
            <person name="Hampl V."/>
        </authorList>
    </citation>
    <scope>NUCLEOTIDE SEQUENCE [LARGE SCALE GENOMIC DNA]</scope>
    <source>
        <strain evidence="1">ST1C</strain>
    </source>
</reference>
<proteinExistence type="predicted"/>
<name>A0A5J4T8I2_9EUKA</name>
<accession>A0A5J4T8I2</accession>
<protein>
    <submittedName>
        <fullName evidence="1">Uncharacterized protein</fullName>
    </submittedName>
</protein>
<evidence type="ECO:0000313" key="1">
    <source>
        <dbReference type="EMBL" id="KAA6353800.1"/>
    </source>
</evidence>